<reference evidence="2" key="1">
    <citation type="journal article" date="2019" name="Int. J. Syst. Evol. Microbiol.">
        <title>The Global Catalogue of Microorganisms (GCM) 10K type strain sequencing project: providing services to taxonomists for standard genome sequencing and annotation.</title>
        <authorList>
            <consortium name="The Broad Institute Genomics Platform"/>
            <consortium name="The Broad Institute Genome Sequencing Center for Infectious Disease"/>
            <person name="Wu L."/>
            <person name="Ma J."/>
        </authorList>
    </citation>
    <scope>NUCLEOTIDE SEQUENCE [LARGE SCALE GENOMIC DNA]</scope>
    <source>
        <strain evidence="2">JCM 17555</strain>
    </source>
</reference>
<evidence type="ECO:0000313" key="1">
    <source>
        <dbReference type="EMBL" id="GAA3947996.1"/>
    </source>
</evidence>
<gene>
    <name evidence="1" type="ORF">GCM10022278_03960</name>
</gene>
<dbReference type="EMBL" id="BAABBO010000001">
    <property type="protein sequence ID" value="GAA3947996.1"/>
    <property type="molecule type" value="Genomic_DNA"/>
</dbReference>
<accession>A0ABP7NIM8</accession>
<sequence length="88" mass="9742">MGVIQAIDIKAVYQLYRQSMLKRQSSHYQSVAAIVTATDNDTETLAIRPTLAKQAEGGPRCHLHQGEVTMLLAQPGIDVAQLRDSVHW</sequence>
<proteinExistence type="predicted"/>
<dbReference type="Proteomes" id="UP001501337">
    <property type="component" value="Unassembled WGS sequence"/>
</dbReference>
<protein>
    <submittedName>
        <fullName evidence="1">Uncharacterized protein</fullName>
    </submittedName>
</protein>
<organism evidence="1 2">
    <name type="scientific">Allohahella marinimesophila</name>
    <dbReference type="NCBI Taxonomy" id="1054972"/>
    <lineage>
        <taxon>Bacteria</taxon>
        <taxon>Pseudomonadati</taxon>
        <taxon>Pseudomonadota</taxon>
        <taxon>Gammaproteobacteria</taxon>
        <taxon>Oceanospirillales</taxon>
        <taxon>Hahellaceae</taxon>
        <taxon>Allohahella</taxon>
    </lineage>
</organism>
<evidence type="ECO:0000313" key="2">
    <source>
        <dbReference type="Proteomes" id="UP001501337"/>
    </source>
</evidence>
<name>A0ABP7NIM8_9GAMM</name>
<keyword evidence="2" id="KW-1185">Reference proteome</keyword>
<comment type="caution">
    <text evidence="1">The sequence shown here is derived from an EMBL/GenBank/DDBJ whole genome shotgun (WGS) entry which is preliminary data.</text>
</comment>